<name>A0ABP0ELI1_9ASCO</name>
<organism evidence="2 3">
    <name type="scientific">[Candida] anglica</name>
    <dbReference type="NCBI Taxonomy" id="148631"/>
    <lineage>
        <taxon>Eukaryota</taxon>
        <taxon>Fungi</taxon>
        <taxon>Dikarya</taxon>
        <taxon>Ascomycota</taxon>
        <taxon>Saccharomycotina</taxon>
        <taxon>Pichiomycetes</taxon>
        <taxon>Debaryomycetaceae</taxon>
        <taxon>Kurtzmaniella</taxon>
    </lineage>
</organism>
<gene>
    <name evidence="2" type="ORF">CAAN4_H04016</name>
</gene>
<evidence type="ECO:0000313" key="3">
    <source>
        <dbReference type="Proteomes" id="UP001497600"/>
    </source>
</evidence>
<keyword evidence="3" id="KW-1185">Reference proteome</keyword>
<feature type="coiled-coil region" evidence="1">
    <location>
        <begin position="240"/>
        <end position="274"/>
    </location>
</feature>
<protein>
    <submittedName>
        <fullName evidence="2">Uncharacterized protein</fullName>
    </submittedName>
</protein>
<dbReference type="Proteomes" id="UP001497600">
    <property type="component" value="Chromosome H"/>
</dbReference>
<reference evidence="2 3" key="1">
    <citation type="submission" date="2024-01" db="EMBL/GenBank/DDBJ databases">
        <authorList>
            <consortium name="Genoscope - CEA"/>
            <person name="William W."/>
        </authorList>
    </citation>
    <scope>NUCLEOTIDE SEQUENCE [LARGE SCALE GENOMIC DNA]</scope>
    <source>
        <strain evidence="2 3">29B2s-10</strain>
    </source>
</reference>
<keyword evidence="1" id="KW-0175">Coiled coil</keyword>
<dbReference type="EMBL" id="OZ004260">
    <property type="protein sequence ID" value="CAK7920581.1"/>
    <property type="molecule type" value="Genomic_DNA"/>
</dbReference>
<sequence>MPRETDLEQLSRQLAEVEDKARTYEKGRRNASSLRDDKERLKYLLENTEEQLKLRESFFQSVKRVISRLQKESEQNQITAYEWDRRQESLVDEVSTTKDSIHQRALSKKEAEIENQRKLIKVLQRDIDKLSTVKDMEKDNKDLNEYIKVLLKEKKSLINENKLLTNENKKLKQTIDKGIKEKKSRNKILDDGEANNRLEHEVVLLREELQKSFEKVQQTITGRETESGLRNEAKNAYRSAQMLVEENGKLHERISLLEKEIKEVTSELNTTRLDLQSSEVNTSAHIETANTSILISKEDFEQAQFTNSELQDKITQLNEILQELRASQQHPNSAMKKYKALYAKRHENRIKKIKEKYQEEIKQLETLVNEVSLKYVESEQMVHQLWMKDNENQKLLQLKEEVIALDQELLSAYTKTNET</sequence>
<feature type="coiled-coil region" evidence="1">
    <location>
        <begin position="7"/>
        <end position="51"/>
    </location>
</feature>
<evidence type="ECO:0000256" key="1">
    <source>
        <dbReference type="SAM" id="Coils"/>
    </source>
</evidence>
<evidence type="ECO:0000313" key="2">
    <source>
        <dbReference type="EMBL" id="CAK7920581.1"/>
    </source>
</evidence>
<feature type="coiled-coil region" evidence="1">
    <location>
        <begin position="106"/>
        <end position="215"/>
    </location>
</feature>
<proteinExistence type="predicted"/>
<accession>A0ABP0ELI1</accession>
<feature type="coiled-coil region" evidence="1">
    <location>
        <begin position="307"/>
        <end position="408"/>
    </location>
</feature>